<feature type="chain" id="PRO_5040736567" description="DUF3108 domain-containing protein" evidence="1">
    <location>
        <begin position="28"/>
        <end position="285"/>
    </location>
</feature>
<keyword evidence="3" id="KW-1185">Reference proteome</keyword>
<reference evidence="2" key="1">
    <citation type="journal article" date="2014" name="Int. J. Syst. Evol. Microbiol.">
        <title>Complete genome sequence of Corynebacterium casei LMG S-19264T (=DSM 44701T), isolated from a smear-ripened cheese.</title>
        <authorList>
            <consortium name="US DOE Joint Genome Institute (JGI-PGF)"/>
            <person name="Walter F."/>
            <person name="Albersmeier A."/>
            <person name="Kalinowski J."/>
            <person name="Ruckert C."/>
        </authorList>
    </citation>
    <scope>NUCLEOTIDE SEQUENCE</scope>
    <source>
        <strain evidence="2">VKM B-2748</strain>
    </source>
</reference>
<organism evidence="2 3">
    <name type="scientific">Methylopila turkensis</name>
    <dbReference type="NCBI Taxonomy" id="1437816"/>
    <lineage>
        <taxon>Bacteria</taxon>
        <taxon>Pseudomonadati</taxon>
        <taxon>Pseudomonadota</taxon>
        <taxon>Alphaproteobacteria</taxon>
        <taxon>Hyphomicrobiales</taxon>
        <taxon>Methylopilaceae</taxon>
        <taxon>Methylopila</taxon>
    </lineage>
</organism>
<dbReference type="InterPro" id="IPR021457">
    <property type="entry name" value="DUF3108"/>
</dbReference>
<sequence length="285" mass="30014">MLVAVRFLVRLSAIALVFVASAQAVSAAETRVRARYDLTLAGFNIGTASMQAGIQDQSYDLNVSARMTGLARFLTGGRGAATARGAVRDATVAPAAYAINTRSGEKGQVIRFALAAGAIRSMLVEPPARTEGIVPVSDSDKRGVLDPVSALMMPVAGAGDPLASSSCNRTLPVFDGRQRFDVTLRYDRTETVKGASSAPGQYEGQAIVCKASYKAISGHRPGRKQVAFMESNKDMEVWLAPVAGTRALLPWKISVRTEVGVAVIAASSFVVVRPGDKDKKVGADL</sequence>
<gene>
    <name evidence="2" type="ORF">GCM10008174_06410</name>
</gene>
<dbReference type="Proteomes" id="UP001143309">
    <property type="component" value="Unassembled WGS sequence"/>
</dbReference>
<keyword evidence="1" id="KW-0732">Signal</keyword>
<evidence type="ECO:0000313" key="3">
    <source>
        <dbReference type="Proteomes" id="UP001143309"/>
    </source>
</evidence>
<feature type="signal peptide" evidence="1">
    <location>
        <begin position="1"/>
        <end position="27"/>
    </location>
</feature>
<dbReference type="EMBL" id="BSFL01000001">
    <property type="protein sequence ID" value="GLK78900.1"/>
    <property type="molecule type" value="Genomic_DNA"/>
</dbReference>
<comment type="caution">
    <text evidence="2">The sequence shown here is derived from an EMBL/GenBank/DDBJ whole genome shotgun (WGS) entry which is preliminary data.</text>
</comment>
<evidence type="ECO:0000256" key="1">
    <source>
        <dbReference type="SAM" id="SignalP"/>
    </source>
</evidence>
<accession>A0A9W6JJP3</accession>
<dbReference type="AlphaFoldDB" id="A0A9W6JJP3"/>
<protein>
    <recommendedName>
        <fullName evidence="4">DUF3108 domain-containing protein</fullName>
    </recommendedName>
</protein>
<name>A0A9W6JJP3_9HYPH</name>
<reference evidence="2" key="2">
    <citation type="submission" date="2023-01" db="EMBL/GenBank/DDBJ databases">
        <authorList>
            <person name="Sun Q."/>
            <person name="Evtushenko L."/>
        </authorList>
    </citation>
    <scope>NUCLEOTIDE SEQUENCE</scope>
    <source>
        <strain evidence="2">VKM B-2748</strain>
    </source>
</reference>
<dbReference type="Pfam" id="PF11306">
    <property type="entry name" value="DUF3108"/>
    <property type="match status" value="1"/>
</dbReference>
<proteinExistence type="predicted"/>
<evidence type="ECO:0000313" key="2">
    <source>
        <dbReference type="EMBL" id="GLK78900.1"/>
    </source>
</evidence>
<evidence type="ECO:0008006" key="4">
    <source>
        <dbReference type="Google" id="ProtNLM"/>
    </source>
</evidence>